<accession>A0ABS8V7S1</accession>
<organism evidence="1 2">
    <name type="scientific">Datura stramonium</name>
    <name type="common">Jimsonweed</name>
    <name type="synonym">Common thornapple</name>
    <dbReference type="NCBI Taxonomy" id="4076"/>
    <lineage>
        <taxon>Eukaryota</taxon>
        <taxon>Viridiplantae</taxon>
        <taxon>Streptophyta</taxon>
        <taxon>Embryophyta</taxon>
        <taxon>Tracheophyta</taxon>
        <taxon>Spermatophyta</taxon>
        <taxon>Magnoliopsida</taxon>
        <taxon>eudicotyledons</taxon>
        <taxon>Gunneridae</taxon>
        <taxon>Pentapetalae</taxon>
        <taxon>asterids</taxon>
        <taxon>lamiids</taxon>
        <taxon>Solanales</taxon>
        <taxon>Solanaceae</taxon>
        <taxon>Solanoideae</taxon>
        <taxon>Datureae</taxon>
        <taxon>Datura</taxon>
    </lineage>
</organism>
<keyword evidence="2" id="KW-1185">Reference proteome</keyword>
<comment type="caution">
    <text evidence="1">The sequence shown here is derived from an EMBL/GenBank/DDBJ whole genome shotgun (WGS) entry which is preliminary data.</text>
</comment>
<evidence type="ECO:0000313" key="2">
    <source>
        <dbReference type="Proteomes" id="UP000823775"/>
    </source>
</evidence>
<evidence type="ECO:0000313" key="1">
    <source>
        <dbReference type="EMBL" id="MCD9643220.1"/>
    </source>
</evidence>
<proteinExistence type="predicted"/>
<dbReference type="EMBL" id="JACEIK010003823">
    <property type="protein sequence ID" value="MCD9643220.1"/>
    <property type="molecule type" value="Genomic_DNA"/>
</dbReference>
<protein>
    <submittedName>
        <fullName evidence="1">Uncharacterized protein</fullName>
    </submittedName>
</protein>
<name>A0ABS8V7S1_DATST</name>
<reference evidence="1 2" key="1">
    <citation type="journal article" date="2021" name="BMC Genomics">
        <title>Datura genome reveals duplications of psychoactive alkaloid biosynthetic genes and high mutation rate following tissue culture.</title>
        <authorList>
            <person name="Rajewski A."/>
            <person name="Carter-House D."/>
            <person name="Stajich J."/>
            <person name="Litt A."/>
        </authorList>
    </citation>
    <scope>NUCLEOTIDE SEQUENCE [LARGE SCALE GENOMIC DNA]</scope>
    <source>
        <strain evidence="1">AR-01</strain>
    </source>
</reference>
<sequence length="113" mass="12939">MVLARKYLHVQGRITMNQVLPSCKDSKSAVFRLVYVQPSPTSPCEKEEKVGKDKWCFQLNKDQWIGSLMRGKEGKFSKLGASDERHELQTARTRRTSIWLSRHSVILSTSPFG</sequence>
<dbReference type="Proteomes" id="UP000823775">
    <property type="component" value="Unassembled WGS sequence"/>
</dbReference>
<gene>
    <name evidence="1" type="ORF">HAX54_030480</name>
</gene>